<dbReference type="PANTHER" id="PTHR46825">
    <property type="entry name" value="D-ALANYL-D-ALANINE-CARBOXYPEPTIDASE/ENDOPEPTIDASE AMPH"/>
    <property type="match status" value="1"/>
</dbReference>
<dbReference type="SUPFAM" id="SSF56601">
    <property type="entry name" value="beta-lactamase/transpeptidase-like"/>
    <property type="match status" value="1"/>
</dbReference>
<dbReference type="EMBL" id="JADKFW010000010">
    <property type="protein sequence ID" value="MBK9718408.1"/>
    <property type="molecule type" value="Genomic_DNA"/>
</dbReference>
<dbReference type="Pfam" id="PF00144">
    <property type="entry name" value="Beta-lactamase"/>
    <property type="match status" value="1"/>
</dbReference>
<organism evidence="2 3">
    <name type="scientific">Candidatus Defluviibacterium haderslevense</name>
    <dbReference type="NCBI Taxonomy" id="2981993"/>
    <lineage>
        <taxon>Bacteria</taxon>
        <taxon>Pseudomonadati</taxon>
        <taxon>Bacteroidota</taxon>
        <taxon>Saprospiria</taxon>
        <taxon>Saprospirales</taxon>
        <taxon>Saprospiraceae</taxon>
        <taxon>Candidatus Defluviibacterium</taxon>
    </lineage>
</organism>
<dbReference type="InterPro" id="IPR012338">
    <property type="entry name" value="Beta-lactam/transpept-like"/>
</dbReference>
<dbReference type="Gene3D" id="3.40.710.10">
    <property type="entry name" value="DD-peptidase/beta-lactamase superfamily"/>
    <property type="match status" value="1"/>
</dbReference>
<dbReference type="Proteomes" id="UP000808349">
    <property type="component" value="Unassembled WGS sequence"/>
</dbReference>
<sequence>MKRHNLNVQFASMMLIIITCFSCSKTDIDRPATLDCTLEKEIIYKTNPKSSIYQSIIDKYVKLGLPGVILLVKNDSGFYVGAAGMADIKEGIKMQPCHISKIASVTKFELGVAMMRLQEKGILSLDDLIGKYISKDILDKISNGNEPLTIRNLLNHTSGIYDIIDDPGFYLQVLNHPTKKWNADDLLKFLYHKDAAFKFNPAENSGYSNSNYTLLSMIIEAATNKPHAQIMHEEFIDVLGLKDTYYFWHDPLPSQKVAQGYYNLYNDGNLINLTQWNTGSGNGYGGMYSTVWDMYLFIDALFVKKTLLTQKSLDEMLVFHPLVSTRKLLGVACFKDFIDIGDPLKDYAWGHRGRDLSYSADLFYFPEHHATMSLIVNYGTDGDTPLKPVFKEMRDEIAKIIISQ</sequence>
<evidence type="ECO:0000313" key="3">
    <source>
        <dbReference type="Proteomes" id="UP000808349"/>
    </source>
</evidence>
<name>A0A9D7XI81_9BACT</name>
<keyword evidence="2" id="KW-0378">Hydrolase</keyword>
<reference evidence="2 3" key="1">
    <citation type="submission" date="2020-10" db="EMBL/GenBank/DDBJ databases">
        <title>Connecting structure to function with the recovery of over 1000 high-quality activated sludge metagenome-assembled genomes encoding full-length rRNA genes using long-read sequencing.</title>
        <authorList>
            <person name="Singleton C.M."/>
            <person name="Petriglieri F."/>
            <person name="Kristensen J.M."/>
            <person name="Kirkegaard R.H."/>
            <person name="Michaelsen T.Y."/>
            <person name="Andersen M.H."/>
            <person name="Karst S.M."/>
            <person name="Dueholm M.S."/>
            <person name="Nielsen P.H."/>
            <person name="Albertsen M."/>
        </authorList>
    </citation>
    <scope>NUCLEOTIDE SEQUENCE [LARGE SCALE GENOMIC DNA]</scope>
    <source>
        <strain evidence="2">Ribe_18-Q3-R11-54_BAT3C.373</strain>
    </source>
</reference>
<dbReference type="InterPro" id="IPR001466">
    <property type="entry name" value="Beta-lactam-related"/>
</dbReference>
<evidence type="ECO:0000259" key="1">
    <source>
        <dbReference type="Pfam" id="PF00144"/>
    </source>
</evidence>
<dbReference type="GO" id="GO:0016787">
    <property type="term" value="F:hydrolase activity"/>
    <property type="evidence" value="ECO:0007669"/>
    <property type="project" value="UniProtKB-KW"/>
</dbReference>
<dbReference type="InterPro" id="IPR050491">
    <property type="entry name" value="AmpC-like"/>
</dbReference>
<accession>A0A9D7XI81</accession>
<evidence type="ECO:0000313" key="2">
    <source>
        <dbReference type="EMBL" id="MBK9718408.1"/>
    </source>
</evidence>
<feature type="domain" description="Beta-lactamase-related" evidence="1">
    <location>
        <begin position="55"/>
        <end position="380"/>
    </location>
</feature>
<comment type="caution">
    <text evidence="2">The sequence shown here is derived from an EMBL/GenBank/DDBJ whole genome shotgun (WGS) entry which is preliminary data.</text>
</comment>
<gene>
    <name evidence="2" type="ORF">IPO85_13040</name>
</gene>
<dbReference type="AlphaFoldDB" id="A0A9D7XI81"/>
<protein>
    <submittedName>
        <fullName evidence="2">Serine hydrolase</fullName>
    </submittedName>
</protein>
<proteinExistence type="predicted"/>
<dbReference type="PANTHER" id="PTHR46825:SF7">
    <property type="entry name" value="D-ALANYL-D-ALANINE CARBOXYPEPTIDASE"/>
    <property type="match status" value="1"/>
</dbReference>